<dbReference type="AlphaFoldDB" id="A0A848EH09"/>
<name>A0A848EH09_9PROT</name>
<dbReference type="PANTHER" id="PTHR46230">
    <property type="match status" value="1"/>
</dbReference>
<evidence type="ECO:0000313" key="3">
    <source>
        <dbReference type="Proteomes" id="UP000548582"/>
    </source>
</evidence>
<dbReference type="RefSeq" id="WP_170054925.1">
    <property type="nucleotide sequence ID" value="NZ_JABBKX010000005.1"/>
</dbReference>
<dbReference type="SUPFAM" id="SSF82657">
    <property type="entry name" value="BolA-like"/>
    <property type="match status" value="1"/>
</dbReference>
<dbReference type="GO" id="GO:0016226">
    <property type="term" value="P:iron-sulfur cluster assembly"/>
    <property type="evidence" value="ECO:0007669"/>
    <property type="project" value="TreeGrafter"/>
</dbReference>
<sequence length="94" mass="9838">MALSRADRIRTALETAFAPAQVVVEDDSAKHAGHAGARPGGETHYSVVVVSPAFAGQSRVARSRAVHAVLDVEFQGGLHALALRLLTPEEAARA</sequence>
<comment type="caution">
    <text evidence="2">The sequence shown here is derived from an EMBL/GenBank/DDBJ whole genome shotgun (WGS) entry which is preliminary data.</text>
</comment>
<accession>A0A848EH09</accession>
<comment type="similarity">
    <text evidence="1">Belongs to the BolA/IbaG family.</text>
</comment>
<dbReference type="PIRSF" id="PIRSF003113">
    <property type="entry name" value="BolA"/>
    <property type="match status" value="1"/>
</dbReference>
<evidence type="ECO:0000313" key="2">
    <source>
        <dbReference type="EMBL" id="NMJ42695.1"/>
    </source>
</evidence>
<organism evidence="2 3">
    <name type="scientific">Neoroseomonas marina</name>
    <dbReference type="NCBI Taxonomy" id="1232220"/>
    <lineage>
        <taxon>Bacteria</taxon>
        <taxon>Pseudomonadati</taxon>
        <taxon>Pseudomonadota</taxon>
        <taxon>Alphaproteobacteria</taxon>
        <taxon>Acetobacterales</taxon>
        <taxon>Acetobacteraceae</taxon>
        <taxon>Neoroseomonas</taxon>
    </lineage>
</organism>
<keyword evidence="3" id="KW-1185">Reference proteome</keyword>
<dbReference type="InterPro" id="IPR002634">
    <property type="entry name" value="BolA"/>
</dbReference>
<dbReference type="InterPro" id="IPR036065">
    <property type="entry name" value="BolA-like_sf"/>
</dbReference>
<protein>
    <submittedName>
        <fullName evidence="2">BolA family transcriptional regulator</fullName>
    </submittedName>
</protein>
<dbReference type="EMBL" id="JABBKX010000005">
    <property type="protein sequence ID" value="NMJ42695.1"/>
    <property type="molecule type" value="Genomic_DNA"/>
</dbReference>
<gene>
    <name evidence="2" type="ORF">GWK16_15715</name>
</gene>
<proteinExistence type="inferred from homology"/>
<dbReference type="Gene3D" id="3.30.300.90">
    <property type="entry name" value="BolA-like"/>
    <property type="match status" value="1"/>
</dbReference>
<reference evidence="2 3" key="1">
    <citation type="submission" date="2020-03" db="EMBL/GenBank/DDBJ databases">
        <authorList>
            <person name="Sun Q."/>
        </authorList>
    </citation>
    <scope>NUCLEOTIDE SEQUENCE [LARGE SCALE GENOMIC DNA]</scope>
    <source>
        <strain evidence="2 3">JC162</strain>
    </source>
</reference>
<dbReference type="Pfam" id="PF01722">
    <property type="entry name" value="BolA"/>
    <property type="match status" value="1"/>
</dbReference>
<dbReference type="Proteomes" id="UP000548582">
    <property type="component" value="Unassembled WGS sequence"/>
</dbReference>
<dbReference type="PANTHER" id="PTHR46230:SF7">
    <property type="entry name" value="BOLA-LIKE PROTEIN 1"/>
    <property type="match status" value="1"/>
</dbReference>
<evidence type="ECO:0000256" key="1">
    <source>
        <dbReference type="RuleBase" id="RU003860"/>
    </source>
</evidence>